<dbReference type="EMBL" id="CAJPVJ010000089">
    <property type="protein sequence ID" value="CAG2160597.1"/>
    <property type="molecule type" value="Genomic_DNA"/>
</dbReference>
<evidence type="ECO:0000313" key="2">
    <source>
        <dbReference type="EMBL" id="CAD7637468.1"/>
    </source>
</evidence>
<evidence type="ECO:0000313" key="3">
    <source>
        <dbReference type="Proteomes" id="UP000728032"/>
    </source>
</evidence>
<protein>
    <recommendedName>
        <fullName evidence="1">Beta-lactamase-related domain-containing protein</fullName>
    </recommendedName>
</protein>
<proteinExistence type="predicted"/>
<dbReference type="InterPro" id="IPR012338">
    <property type="entry name" value="Beta-lactam/transpept-like"/>
</dbReference>
<dbReference type="PANTHER" id="PTHR46825:SF8">
    <property type="entry name" value="BETA-LACTAMASE-RELATED"/>
    <property type="match status" value="1"/>
</dbReference>
<reference evidence="2" key="1">
    <citation type="submission" date="2020-11" db="EMBL/GenBank/DDBJ databases">
        <authorList>
            <person name="Tran Van P."/>
        </authorList>
    </citation>
    <scope>NUCLEOTIDE SEQUENCE</scope>
</reference>
<gene>
    <name evidence="2" type="ORF">ONB1V03_LOCUS829</name>
</gene>
<name>A0A7R9L9B1_9ACAR</name>
<dbReference type="Gene3D" id="3.40.710.10">
    <property type="entry name" value="DD-peptidase/beta-lactamase superfamily"/>
    <property type="match status" value="1"/>
</dbReference>
<dbReference type="Proteomes" id="UP000728032">
    <property type="component" value="Unassembled WGS sequence"/>
</dbReference>
<dbReference type="SUPFAM" id="SSF56601">
    <property type="entry name" value="beta-lactamase/transpeptidase-like"/>
    <property type="match status" value="1"/>
</dbReference>
<evidence type="ECO:0000259" key="1">
    <source>
        <dbReference type="Pfam" id="PF00144"/>
    </source>
</evidence>
<keyword evidence="3" id="KW-1185">Reference proteome</keyword>
<dbReference type="EMBL" id="OC914914">
    <property type="protein sequence ID" value="CAD7637468.1"/>
    <property type="molecule type" value="Genomic_DNA"/>
</dbReference>
<sequence>MEKVGMVVLNKTKTIFCVLIGSMSLTTYVNANEIPATSIKVETAMNTAFQPLMKTYAVPGMAIGVLYNGKSYEKYYGVQSLANAKAVNKNTLFELGSVSTYAQNLGKISLQDHPGKYIPALKNSDINQVTLLELATYTSGNLPLQFPDQIKTDAQTLKYFQDWKVKKPIGQFRQYSNPSIGLFGEATAKAMNMPFSALLEQVIFPKLELQHTYVQVPKAQQGNYAFGYDQNNHPLRVTARAFDAQAYGVKSSLPDMLNFLNLNLNPDQAKAAIKPAILATHTENFGLVMLMNKKIPNAERIKAAYEVLNSLKQKSNP</sequence>
<dbReference type="Pfam" id="PF00144">
    <property type="entry name" value="Beta-lactamase"/>
    <property type="match status" value="1"/>
</dbReference>
<dbReference type="InterPro" id="IPR001466">
    <property type="entry name" value="Beta-lactam-related"/>
</dbReference>
<dbReference type="OrthoDB" id="8191115at2759"/>
<feature type="domain" description="Beta-lactamase-related" evidence="1">
    <location>
        <begin position="46"/>
        <end position="268"/>
    </location>
</feature>
<accession>A0A7R9L9B1</accession>
<organism evidence="2">
    <name type="scientific">Oppiella nova</name>
    <dbReference type="NCBI Taxonomy" id="334625"/>
    <lineage>
        <taxon>Eukaryota</taxon>
        <taxon>Metazoa</taxon>
        <taxon>Ecdysozoa</taxon>
        <taxon>Arthropoda</taxon>
        <taxon>Chelicerata</taxon>
        <taxon>Arachnida</taxon>
        <taxon>Acari</taxon>
        <taxon>Acariformes</taxon>
        <taxon>Sarcoptiformes</taxon>
        <taxon>Oribatida</taxon>
        <taxon>Brachypylina</taxon>
        <taxon>Oppioidea</taxon>
        <taxon>Oppiidae</taxon>
        <taxon>Oppiella</taxon>
    </lineage>
</organism>
<dbReference type="PANTHER" id="PTHR46825">
    <property type="entry name" value="D-ALANYL-D-ALANINE-CARBOXYPEPTIDASE/ENDOPEPTIDASE AMPH"/>
    <property type="match status" value="1"/>
</dbReference>
<dbReference type="InterPro" id="IPR050491">
    <property type="entry name" value="AmpC-like"/>
</dbReference>
<dbReference type="AlphaFoldDB" id="A0A7R9L9B1"/>